<dbReference type="EMBL" id="WTYN01000002">
    <property type="protein sequence ID" value="MXO63631.1"/>
    <property type="molecule type" value="Genomic_DNA"/>
</dbReference>
<dbReference type="AlphaFoldDB" id="A0A844YHM4"/>
<name>A0A844YHM4_9SPHN</name>
<organism evidence="1 2">
    <name type="scientific">Qipengyuania oceanensis</name>
    <dbReference type="NCBI Taxonomy" id="1463597"/>
    <lineage>
        <taxon>Bacteria</taxon>
        <taxon>Pseudomonadati</taxon>
        <taxon>Pseudomonadota</taxon>
        <taxon>Alphaproteobacteria</taxon>
        <taxon>Sphingomonadales</taxon>
        <taxon>Erythrobacteraceae</taxon>
        <taxon>Qipengyuania</taxon>
    </lineage>
</organism>
<gene>
    <name evidence="1" type="ORF">GRI48_11460</name>
</gene>
<sequence>MIKLDKGELLALMRAEALAAGKTRGGGGSGFLSESGAGKVVLTGRDEITVAEAREFASRVMRVAPGQFDLAELY</sequence>
<dbReference type="RefSeq" id="WP_160676136.1">
    <property type="nucleotide sequence ID" value="NZ_WTYN01000002.1"/>
</dbReference>
<protein>
    <submittedName>
        <fullName evidence="1">Uncharacterized protein</fullName>
    </submittedName>
</protein>
<proteinExistence type="predicted"/>
<comment type="caution">
    <text evidence="1">The sequence shown here is derived from an EMBL/GenBank/DDBJ whole genome shotgun (WGS) entry which is preliminary data.</text>
</comment>
<keyword evidence="2" id="KW-1185">Reference proteome</keyword>
<reference evidence="1 2" key="1">
    <citation type="submission" date="2019-12" db="EMBL/GenBank/DDBJ databases">
        <title>Genomic-based taxomic classification of the family Erythrobacteraceae.</title>
        <authorList>
            <person name="Xu L."/>
        </authorList>
    </citation>
    <scope>NUCLEOTIDE SEQUENCE [LARGE SCALE GENOMIC DNA]</scope>
    <source>
        <strain evidence="1 2">MCCC 1A09965</strain>
    </source>
</reference>
<evidence type="ECO:0000313" key="1">
    <source>
        <dbReference type="EMBL" id="MXO63631.1"/>
    </source>
</evidence>
<dbReference type="Proteomes" id="UP000445582">
    <property type="component" value="Unassembled WGS sequence"/>
</dbReference>
<accession>A0A844YHM4</accession>
<evidence type="ECO:0000313" key="2">
    <source>
        <dbReference type="Proteomes" id="UP000445582"/>
    </source>
</evidence>